<evidence type="ECO:0000259" key="9">
    <source>
        <dbReference type="PROSITE" id="PS50268"/>
    </source>
</evidence>
<dbReference type="Pfam" id="PF00028">
    <property type="entry name" value="Cadherin"/>
    <property type="match status" value="3"/>
</dbReference>
<name>A0A0R3RLI3_9BILA</name>
<keyword evidence="3" id="KW-0677">Repeat</keyword>
<feature type="domain" description="Cadherin" evidence="9">
    <location>
        <begin position="426"/>
        <end position="512"/>
    </location>
</feature>
<evidence type="ECO:0000256" key="5">
    <source>
        <dbReference type="ARBA" id="ARBA00022989"/>
    </source>
</evidence>
<keyword evidence="4 8" id="KW-0106">Calcium</keyword>
<dbReference type="PROSITE" id="PS00232">
    <property type="entry name" value="CADHERIN_1"/>
    <property type="match status" value="1"/>
</dbReference>
<proteinExistence type="predicted"/>
<dbReference type="FunFam" id="2.60.40.60:FF:000015">
    <property type="entry name" value="FAT atypical cadherin 1"/>
    <property type="match status" value="1"/>
</dbReference>
<dbReference type="InterPro" id="IPR015919">
    <property type="entry name" value="Cadherin-like_sf"/>
</dbReference>
<evidence type="ECO:0000256" key="7">
    <source>
        <dbReference type="ARBA" id="ARBA00023180"/>
    </source>
</evidence>
<evidence type="ECO:0000256" key="4">
    <source>
        <dbReference type="ARBA" id="ARBA00022837"/>
    </source>
</evidence>
<dbReference type="GO" id="GO:0005886">
    <property type="term" value="C:plasma membrane"/>
    <property type="evidence" value="ECO:0007669"/>
    <property type="project" value="InterPro"/>
</dbReference>
<reference evidence="11" key="1">
    <citation type="submission" date="2017-02" db="UniProtKB">
        <authorList>
            <consortium name="WormBaseParasite"/>
        </authorList>
    </citation>
    <scope>IDENTIFICATION</scope>
</reference>
<feature type="domain" description="Cadherin" evidence="9">
    <location>
        <begin position="294"/>
        <end position="399"/>
    </location>
</feature>
<dbReference type="AlphaFoldDB" id="A0A0R3RLI3"/>
<feature type="domain" description="Cadherin" evidence="9">
    <location>
        <begin position="632"/>
        <end position="734"/>
    </location>
</feature>
<dbReference type="CDD" id="cd11304">
    <property type="entry name" value="Cadherin_repeat"/>
    <property type="match status" value="4"/>
</dbReference>
<dbReference type="PRINTS" id="PR00205">
    <property type="entry name" value="CADHERIN"/>
</dbReference>
<evidence type="ECO:0000313" key="10">
    <source>
        <dbReference type="Proteomes" id="UP000050640"/>
    </source>
</evidence>
<dbReference type="SUPFAM" id="SSF49313">
    <property type="entry name" value="Cadherin-like"/>
    <property type="match status" value="5"/>
</dbReference>
<feature type="domain" description="Cadherin" evidence="9">
    <location>
        <begin position="31"/>
        <end position="75"/>
    </location>
</feature>
<keyword evidence="10" id="KW-1185">Reference proteome</keyword>
<accession>A0A0R3RLI3</accession>
<keyword evidence="7" id="KW-0325">Glycoprotein</keyword>
<feature type="domain" description="Cadherin" evidence="9">
    <location>
        <begin position="76"/>
        <end position="197"/>
    </location>
</feature>
<keyword evidence="2" id="KW-0812">Transmembrane</keyword>
<dbReference type="Proteomes" id="UP000050640">
    <property type="component" value="Unplaced"/>
</dbReference>
<feature type="domain" description="Cadherin" evidence="9">
    <location>
        <begin position="532"/>
        <end position="631"/>
    </location>
</feature>
<dbReference type="Gene3D" id="2.60.40.60">
    <property type="entry name" value="Cadherins"/>
    <property type="match status" value="6"/>
</dbReference>
<dbReference type="PROSITE" id="PS50268">
    <property type="entry name" value="CADHERIN_2"/>
    <property type="match status" value="6"/>
</dbReference>
<dbReference type="GO" id="GO:0005509">
    <property type="term" value="F:calcium ion binding"/>
    <property type="evidence" value="ECO:0007669"/>
    <property type="project" value="UniProtKB-UniRule"/>
</dbReference>
<organism evidence="10 11">
    <name type="scientific">Elaeophora elaphi</name>
    <dbReference type="NCBI Taxonomy" id="1147741"/>
    <lineage>
        <taxon>Eukaryota</taxon>
        <taxon>Metazoa</taxon>
        <taxon>Ecdysozoa</taxon>
        <taxon>Nematoda</taxon>
        <taxon>Chromadorea</taxon>
        <taxon>Rhabditida</taxon>
        <taxon>Spirurina</taxon>
        <taxon>Spiruromorpha</taxon>
        <taxon>Filarioidea</taxon>
        <taxon>Onchocercidae</taxon>
        <taxon>Elaeophora</taxon>
    </lineage>
</organism>
<dbReference type="PANTHER" id="PTHR24028">
    <property type="entry name" value="CADHERIN-87A"/>
    <property type="match status" value="1"/>
</dbReference>
<evidence type="ECO:0000256" key="1">
    <source>
        <dbReference type="ARBA" id="ARBA00004167"/>
    </source>
</evidence>
<dbReference type="SMART" id="SM00112">
    <property type="entry name" value="CA"/>
    <property type="match status" value="6"/>
</dbReference>
<comment type="subcellular location">
    <subcellularLocation>
        <location evidence="1">Membrane</location>
        <topology evidence="1">Single-pass membrane protein</topology>
    </subcellularLocation>
</comment>
<evidence type="ECO:0000256" key="2">
    <source>
        <dbReference type="ARBA" id="ARBA00022692"/>
    </source>
</evidence>
<dbReference type="GO" id="GO:0007156">
    <property type="term" value="P:homophilic cell adhesion via plasma membrane adhesion molecules"/>
    <property type="evidence" value="ECO:0007669"/>
    <property type="project" value="InterPro"/>
</dbReference>
<keyword evidence="6" id="KW-0472">Membrane</keyword>
<dbReference type="InterPro" id="IPR020894">
    <property type="entry name" value="Cadherin_CS"/>
</dbReference>
<evidence type="ECO:0000256" key="8">
    <source>
        <dbReference type="PROSITE-ProRule" id="PRU00043"/>
    </source>
</evidence>
<dbReference type="InterPro" id="IPR050174">
    <property type="entry name" value="Protocadherin/Cadherin-CA"/>
</dbReference>
<dbReference type="InterPro" id="IPR002126">
    <property type="entry name" value="Cadherin-like_dom"/>
</dbReference>
<sequence length="744" mass="83780">LQGDRQYFKAEAKTVGNFAFLRIRYRNDGILNRELKERYEFLIKASCRRKDATNLETTVMVNLLVTDQNDAKPIFEKDEYRAEVKQNVSPFTTILKVQASDADIALNSQIYYSLVEWSLDFMVDPISGAIRNLRALEPGTYELTLLAEDRASRLFRKKTHSDDENDLFNHNKAKAVITVEPVRKSVRKLTVEVKPISASLWNVTQTVAIAKVEGVTANAIAKLEIADGEYASAFVVEKDSSSDSVWLVETVAGVWLQPNLSIQLKAIAVDDLIDDLTANISIELMGKRSVQFEDLSVMRIVINESVPLGYVITQLKAHVVNGFDEDDKQIRYSTSNADKNLPFSVDENSGHLRVIKWLDYENVSLYRFEVSAKLLDSSLEVKKEIEVMVTDSNDHCPTFAAKWARGDPIAFPRNYSLNKILFKAEAVDIDSGANGRIRYELLGETRTAVKIFAVNSDTGEVSLRQQPPKNESQWKLRIRASDAGWPFPRNSEILISLYINGTNPPPRIKPSFLREAENEHSPIIINQSALVVSVDSIPGKVLGRVEAHDGDIGYAGLIRFGTFDKFFTLEPFSGEVTLLVPLTDLLRNYNETEQLEYIIEISACDWGQPIRCGNGMIAILITEANVYKPHFEKPYYRVRIAEDIEIGSKILALLAEDNDHGDNGQVGYQIIDSQSYFQIDESNGILQIMRKLDREKIAIHRLTVMAFDHGYPMKAAFVNVTIILTDVNDNAPLCAEPIRKALIF</sequence>
<evidence type="ECO:0000256" key="3">
    <source>
        <dbReference type="ARBA" id="ARBA00022737"/>
    </source>
</evidence>
<evidence type="ECO:0000313" key="11">
    <source>
        <dbReference type="WBParaSite" id="EEL_0000234201-mRNA-1"/>
    </source>
</evidence>
<protein>
    <submittedName>
        <fullName evidence="11">Cadherin domain protein</fullName>
    </submittedName>
</protein>
<dbReference type="PANTHER" id="PTHR24028:SF328">
    <property type="entry name" value="CADHERIN-3"/>
    <property type="match status" value="1"/>
</dbReference>
<dbReference type="WBParaSite" id="EEL_0000234201-mRNA-1">
    <property type="protein sequence ID" value="EEL_0000234201-mRNA-1"/>
    <property type="gene ID" value="EEL_0000234201"/>
</dbReference>
<dbReference type="STRING" id="1147741.A0A0R3RLI3"/>
<keyword evidence="5" id="KW-1133">Transmembrane helix</keyword>
<evidence type="ECO:0000256" key="6">
    <source>
        <dbReference type="ARBA" id="ARBA00023136"/>
    </source>
</evidence>